<dbReference type="AlphaFoldDB" id="A0A1R2BEP6"/>
<evidence type="ECO:0000313" key="2">
    <source>
        <dbReference type="EMBL" id="OMJ75224.1"/>
    </source>
</evidence>
<feature type="region of interest" description="Disordered" evidence="1">
    <location>
        <begin position="15"/>
        <end position="93"/>
    </location>
</feature>
<feature type="compositionally biased region" description="Low complexity" evidence="1">
    <location>
        <begin position="75"/>
        <end position="91"/>
    </location>
</feature>
<sequence length="351" mass="40666">MNDRQKLMLKLKSITAPNSSIEDIKRTPTKSLASGKSRDQSPYSNLKALPKQRNAFLMRKPSRAKRENLTNTRMPDPSISSSIKSPNDNINAHNLDTPEPQNYQTKSVSPNFHSLKHQTSNYKEKTPIFDLDYINNKLNILEKKPQSSSISEYLELFEIIISKDHTFGSLLKRIKNAIYDWKLFCDQSHEYIRSLEMKISEKQSFINQMIINKVYYNSRNCDSPIDKSCDIRNGDTEKPLYIIIPEYEINFLKEQNSQLNTKIESMMKQMSTIVEKEKKYAELISALRDRGYPIEEVFLKDVCWKSEKINSSSVPNSGYVSYNELKKNNNTKIDKSFADYLSSDDSVNDSF</sequence>
<gene>
    <name evidence="2" type="ORF">SteCoe_25663</name>
</gene>
<keyword evidence="3" id="KW-1185">Reference proteome</keyword>
<dbReference type="Proteomes" id="UP000187209">
    <property type="component" value="Unassembled WGS sequence"/>
</dbReference>
<reference evidence="2 3" key="1">
    <citation type="submission" date="2016-11" db="EMBL/GenBank/DDBJ databases">
        <title>The macronuclear genome of Stentor coeruleus: a giant cell with tiny introns.</title>
        <authorList>
            <person name="Slabodnick M."/>
            <person name="Ruby J.G."/>
            <person name="Reiff S.B."/>
            <person name="Swart E.C."/>
            <person name="Gosai S."/>
            <person name="Prabakaran S."/>
            <person name="Witkowska E."/>
            <person name="Larue G.E."/>
            <person name="Fisher S."/>
            <person name="Freeman R.M."/>
            <person name="Gunawardena J."/>
            <person name="Chu W."/>
            <person name="Stover N.A."/>
            <person name="Gregory B.D."/>
            <person name="Nowacki M."/>
            <person name="Derisi J."/>
            <person name="Roy S.W."/>
            <person name="Marshall W.F."/>
            <person name="Sood P."/>
        </authorList>
    </citation>
    <scope>NUCLEOTIDE SEQUENCE [LARGE SCALE GENOMIC DNA]</scope>
    <source>
        <strain evidence="2">WM001</strain>
    </source>
</reference>
<organism evidence="2 3">
    <name type="scientific">Stentor coeruleus</name>
    <dbReference type="NCBI Taxonomy" id="5963"/>
    <lineage>
        <taxon>Eukaryota</taxon>
        <taxon>Sar</taxon>
        <taxon>Alveolata</taxon>
        <taxon>Ciliophora</taxon>
        <taxon>Postciliodesmatophora</taxon>
        <taxon>Heterotrichea</taxon>
        <taxon>Heterotrichida</taxon>
        <taxon>Stentoridae</taxon>
        <taxon>Stentor</taxon>
    </lineage>
</organism>
<evidence type="ECO:0000313" key="3">
    <source>
        <dbReference type="Proteomes" id="UP000187209"/>
    </source>
</evidence>
<accession>A0A1R2BEP6</accession>
<evidence type="ECO:0008006" key="4">
    <source>
        <dbReference type="Google" id="ProtNLM"/>
    </source>
</evidence>
<dbReference type="EMBL" id="MPUH01000702">
    <property type="protein sequence ID" value="OMJ75224.1"/>
    <property type="molecule type" value="Genomic_DNA"/>
</dbReference>
<comment type="caution">
    <text evidence="2">The sequence shown here is derived from an EMBL/GenBank/DDBJ whole genome shotgun (WGS) entry which is preliminary data.</text>
</comment>
<name>A0A1R2BEP6_9CILI</name>
<feature type="compositionally biased region" description="Polar residues" evidence="1">
    <location>
        <begin position="29"/>
        <end position="44"/>
    </location>
</feature>
<proteinExistence type="predicted"/>
<protein>
    <recommendedName>
        <fullName evidence="4">Translin-associated factor X-interacting protein 1 N-terminal domain-containing protein</fullName>
    </recommendedName>
</protein>
<evidence type="ECO:0000256" key="1">
    <source>
        <dbReference type="SAM" id="MobiDB-lite"/>
    </source>
</evidence>